<organism evidence="2 3">
    <name type="scientific">Vibrio spartinae</name>
    <dbReference type="NCBI Taxonomy" id="1918945"/>
    <lineage>
        <taxon>Bacteria</taxon>
        <taxon>Pseudomonadati</taxon>
        <taxon>Pseudomonadota</taxon>
        <taxon>Gammaproteobacteria</taxon>
        <taxon>Vibrionales</taxon>
        <taxon>Vibrionaceae</taxon>
        <taxon>Vibrio</taxon>
    </lineage>
</organism>
<dbReference type="SUPFAM" id="SSF51905">
    <property type="entry name" value="FAD/NAD(P)-binding domain"/>
    <property type="match status" value="1"/>
</dbReference>
<gene>
    <name evidence="2" type="ORF">VSP9026_01490</name>
</gene>
<protein>
    <recommendedName>
        <fullName evidence="1">FAD-dependent urate hydroxylase HpyO/Asp monooxygenase CreE-like FAD/NAD(P)-binding domain-containing protein</fullName>
    </recommendedName>
</protein>
<reference evidence="2 3" key="1">
    <citation type="submission" date="2016-12" db="EMBL/GenBank/DDBJ databases">
        <authorList>
            <person name="Song W.-J."/>
            <person name="Kurnit D.M."/>
        </authorList>
    </citation>
    <scope>NUCLEOTIDE SEQUENCE [LARGE SCALE GENOMIC DNA]</scope>
    <source>
        <strain evidence="2 3">CECT 9026</strain>
    </source>
</reference>
<dbReference type="PANTHER" id="PTHR40254">
    <property type="entry name" value="BLR0577 PROTEIN"/>
    <property type="match status" value="1"/>
</dbReference>
<evidence type="ECO:0000259" key="1">
    <source>
        <dbReference type="Pfam" id="PF13454"/>
    </source>
</evidence>
<evidence type="ECO:0000313" key="2">
    <source>
        <dbReference type="EMBL" id="SIO93811.1"/>
    </source>
</evidence>
<dbReference type="InterPro" id="IPR038732">
    <property type="entry name" value="HpyO/CreE_NAD-binding"/>
</dbReference>
<proteinExistence type="predicted"/>
<accession>A0A1N6M300</accession>
<feature type="domain" description="FAD-dependent urate hydroxylase HpyO/Asp monooxygenase CreE-like FAD/NAD(P)-binding" evidence="1">
    <location>
        <begin position="7"/>
        <end position="149"/>
    </location>
</feature>
<dbReference type="AlphaFoldDB" id="A0A1N6M300"/>
<evidence type="ECO:0000313" key="3">
    <source>
        <dbReference type="Proteomes" id="UP000184774"/>
    </source>
</evidence>
<name>A0A1N6M300_9VIBR</name>
<dbReference type="PANTHER" id="PTHR40254:SF1">
    <property type="entry name" value="BLR0577 PROTEIN"/>
    <property type="match status" value="1"/>
</dbReference>
<sequence length="428" mass="49288">MESRNIAIVGGGVGMLSILDHLSKQVDGICNISVFMKNTTGIGEAYRFAPDELIMNTRNDSINFFDHIVDFKQWLKKHHNDISSEFEFIPRRIFGSYLHLVKKKILNKFRLKGHRVEFREEIKEIDKKGTIVTQNGDYKYFSAIFVSVGFGTDTAIKENTIKIRNIPKNGILNIVGSGLSAIDWIILTNSIRPDIFINVVSKSGLFPAVRSSFSSSDYPNIIESNEELIKKPDLIKFLKILRNECKKDINYGLDDFINLLIPNRSLSEELSIAQKRIPVWQPLLYRSTVNYKDFFKALPEYQKKYLLKRRSKFINRRGMFPVKNAKIIHELIESNRLKIESKTIPDDEISAIDTINCTNDNLAMYEFLDRINIDCLDRNKIVNNNFKACVSRNLYLLGPATNTVNFFTEVSSLTYVHAEHAVKDYLNH</sequence>
<dbReference type="InterPro" id="IPR052189">
    <property type="entry name" value="L-asp_N-monooxygenase_NS-form"/>
</dbReference>
<dbReference type="OrthoDB" id="9790219at2"/>
<dbReference type="RefSeq" id="WP_074372383.1">
    <property type="nucleotide sequence ID" value="NZ_AP024907.1"/>
</dbReference>
<dbReference type="Pfam" id="PF13454">
    <property type="entry name" value="NAD_binding_9"/>
    <property type="match status" value="1"/>
</dbReference>
<dbReference type="Proteomes" id="UP000184774">
    <property type="component" value="Unassembled WGS sequence"/>
</dbReference>
<dbReference type="EMBL" id="FSSB01000010">
    <property type="protein sequence ID" value="SIO93811.1"/>
    <property type="molecule type" value="Genomic_DNA"/>
</dbReference>
<dbReference type="InterPro" id="IPR036188">
    <property type="entry name" value="FAD/NAD-bd_sf"/>
</dbReference>